<reference evidence="2 3" key="1">
    <citation type="submission" date="2024-10" db="EMBL/GenBank/DDBJ databases">
        <title>The Natural Products Discovery Center: Release of the First 8490 Sequenced Strains for Exploring Actinobacteria Biosynthetic Diversity.</title>
        <authorList>
            <person name="Kalkreuter E."/>
            <person name="Kautsar S.A."/>
            <person name="Yang D."/>
            <person name="Bader C.D."/>
            <person name="Teijaro C.N."/>
            <person name="Fluegel L."/>
            <person name="Davis C.M."/>
            <person name="Simpson J.R."/>
            <person name="Lauterbach L."/>
            <person name="Steele A.D."/>
            <person name="Gui C."/>
            <person name="Meng S."/>
            <person name="Li G."/>
            <person name="Viehrig K."/>
            <person name="Ye F."/>
            <person name="Su P."/>
            <person name="Kiefer A.F."/>
            <person name="Nichols A."/>
            <person name="Cepeda A.J."/>
            <person name="Yan W."/>
            <person name="Fan B."/>
            <person name="Jiang Y."/>
            <person name="Adhikari A."/>
            <person name="Zheng C.-J."/>
            <person name="Schuster L."/>
            <person name="Cowan T.M."/>
            <person name="Smanski M.J."/>
            <person name="Chevrette M.G."/>
            <person name="De Carvalho L.P.S."/>
            <person name="Shen B."/>
        </authorList>
    </citation>
    <scope>NUCLEOTIDE SEQUENCE [LARGE SCALE GENOMIC DNA]</scope>
    <source>
        <strain evidence="2 3">NPDC001390</strain>
    </source>
</reference>
<dbReference type="Gene3D" id="2.20.70.150">
    <property type="match status" value="1"/>
</dbReference>
<comment type="caution">
    <text evidence="2">The sequence shown here is derived from an EMBL/GenBank/DDBJ whole genome shotgun (WGS) entry which is preliminary data.</text>
</comment>
<keyword evidence="3" id="KW-1185">Reference proteome</keyword>
<dbReference type="InterPro" id="IPR011051">
    <property type="entry name" value="RmlC_Cupin_sf"/>
</dbReference>
<protein>
    <submittedName>
        <fullName evidence="2">Cupin domain-containing protein</fullName>
    </submittedName>
</protein>
<dbReference type="Proteomes" id="UP001602058">
    <property type="component" value="Unassembled WGS sequence"/>
</dbReference>
<dbReference type="InterPro" id="IPR047142">
    <property type="entry name" value="OryJ/VirC-like"/>
</dbReference>
<dbReference type="PANTHER" id="PTHR36156:SF2">
    <property type="entry name" value="CUPIN TYPE-2 DOMAIN-CONTAINING PROTEIN"/>
    <property type="match status" value="1"/>
</dbReference>
<sequence>MRTFRRLVTGHDDQGRAVFVEDAPCPHALPTKGDVITLELWQHSGPPDNAQAYEDPIGPVVSIPPPSGGSVFRIVEFPSDPSVVPYLHRTASLDYCIVLEGEICAVLDDEERLLRTGDIVIQRGTNHSWANRSGRPCLVLFVLIDAPPLGM</sequence>
<organism evidence="2 3">
    <name type="scientific">Streptomyces bluensis</name>
    <dbReference type="NCBI Taxonomy" id="33897"/>
    <lineage>
        <taxon>Bacteria</taxon>
        <taxon>Bacillati</taxon>
        <taxon>Actinomycetota</taxon>
        <taxon>Actinomycetes</taxon>
        <taxon>Kitasatosporales</taxon>
        <taxon>Streptomycetaceae</taxon>
        <taxon>Streptomyces</taxon>
    </lineage>
</organism>
<dbReference type="RefSeq" id="WP_387891703.1">
    <property type="nucleotide sequence ID" value="NZ_JBIAWJ010000024.1"/>
</dbReference>
<dbReference type="SUPFAM" id="SSF51182">
    <property type="entry name" value="RmlC-like cupins"/>
    <property type="match status" value="1"/>
</dbReference>
<dbReference type="InterPro" id="IPR014710">
    <property type="entry name" value="RmlC-like_jellyroll"/>
</dbReference>
<dbReference type="EMBL" id="JBIAWJ010000024">
    <property type="protein sequence ID" value="MFF4526234.1"/>
    <property type="molecule type" value="Genomic_DNA"/>
</dbReference>
<dbReference type="CDD" id="cd02231">
    <property type="entry name" value="cupin_BLL6423-like"/>
    <property type="match status" value="1"/>
</dbReference>
<dbReference type="Pfam" id="PF07883">
    <property type="entry name" value="Cupin_2"/>
    <property type="match status" value="1"/>
</dbReference>
<accession>A0ABW6UUR2</accession>
<feature type="domain" description="Cupin type-2" evidence="1">
    <location>
        <begin position="77"/>
        <end position="142"/>
    </location>
</feature>
<evidence type="ECO:0000313" key="2">
    <source>
        <dbReference type="EMBL" id="MFF4526234.1"/>
    </source>
</evidence>
<proteinExistence type="predicted"/>
<name>A0ABW6UUR2_9ACTN</name>
<gene>
    <name evidence="2" type="ORF">ACFY1D_33100</name>
</gene>
<evidence type="ECO:0000259" key="1">
    <source>
        <dbReference type="Pfam" id="PF07883"/>
    </source>
</evidence>
<dbReference type="Gene3D" id="2.60.120.10">
    <property type="entry name" value="Jelly Rolls"/>
    <property type="match status" value="1"/>
</dbReference>
<dbReference type="PANTHER" id="PTHR36156">
    <property type="entry name" value="SLR2101 PROTEIN"/>
    <property type="match status" value="1"/>
</dbReference>
<dbReference type="InterPro" id="IPR013096">
    <property type="entry name" value="Cupin_2"/>
</dbReference>
<evidence type="ECO:0000313" key="3">
    <source>
        <dbReference type="Proteomes" id="UP001602058"/>
    </source>
</evidence>